<protein>
    <recommendedName>
        <fullName evidence="4">Phosphoglycerate mutase family protein</fullName>
    </recommendedName>
</protein>
<evidence type="ECO:0000313" key="2">
    <source>
        <dbReference type="EMBL" id="PIO70699.1"/>
    </source>
</evidence>
<dbReference type="OrthoDB" id="414418at2759"/>
<name>A0A2G9UKB1_TELCI</name>
<dbReference type="InterPro" id="IPR029033">
    <property type="entry name" value="His_PPase_superfam"/>
</dbReference>
<dbReference type="EMBL" id="KZ346183">
    <property type="protein sequence ID" value="PIO70699.1"/>
    <property type="molecule type" value="Genomic_DNA"/>
</dbReference>
<proteinExistence type="predicted"/>
<evidence type="ECO:0000256" key="1">
    <source>
        <dbReference type="SAM" id="MobiDB-lite"/>
    </source>
</evidence>
<dbReference type="Pfam" id="PF00300">
    <property type="entry name" value="His_Phos_1"/>
    <property type="match status" value="1"/>
</dbReference>
<dbReference type="AlphaFoldDB" id="A0A2G9UKB1"/>
<organism evidence="2 3">
    <name type="scientific">Teladorsagia circumcincta</name>
    <name type="common">Brown stomach worm</name>
    <name type="synonym">Ostertagia circumcincta</name>
    <dbReference type="NCBI Taxonomy" id="45464"/>
    <lineage>
        <taxon>Eukaryota</taxon>
        <taxon>Metazoa</taxon>
        <taxon>Ecdysozoa</taxon>
        <taxon>Nematoda</taxon>
        <taxon>Chromadorea</taxon>
        <taxon>Rhabditida</taxon>
        <taxon>Rhabditina</taxon>
        <taxon>Rhabditomorpha</taxon>
        <taxon>Strongyloidea</taxon>
        <taxon>Trichostrongylidae</taxon>
        <taxon>Teladorsagia</taxon>
    </lineage>
</organism>
<evidence type="ECO:0000313" key="3">
    <source>
        <dbReference type="Proteomes" id="UP000230423"/>
    </source>
</evidence>
<dbReference type="InterPro" id="IPR013078">
    <property type="entry name" value="His_Pase_superF_clade-1"/>
</dbReference>
<dbReference type="GO" id="GO:0016791">
    <property type="term" value="F:phosphatase activity"/>
    <property type="evidence" value="ECO:0007669"/>
    <property type="project" value="UniProtKB-ARBA"/>
</dbReference>
<keyword evidence="3" id="KW-1185">Reference proteome</keyword>
<feature type="non-terminal residue" evidence="2">
    <location>
        <position position="84"/>
    </location>
</feature>
<dbReference type="Proteomes" id="UP000230423">
    <property type="component" value="Unassembled WGS sequence"/>
</dbReference>
<gene>
    <name evidence="2" type="ORF">TELCIR_07438</name>
</gene>
<dbReference type="Gene3D" id="3.40.50.1240">
    <property type="entry name" value="Phosphoglycerate mutase-like"/>
    <property type="match status" value="1"/>
</dbReference>
<dbReference type="CDD" id="cd07067">
    <property type="entry name" value="HP_PGM_like"/>
    <property type="match status" value="1"/>
</dbReference>
<accession>A0A2G9UKB1</accession>
<reference evidence="2 3" key="1">
    <citation type="submission" date="2015-09" db="EMBL/GenBank/DDBJ databases">
        <title>Draft genome of the parasitic nematode Teladorsagia circumcincta isolate WARC Sus (inbred).</title>
        <authorList>
            <person name="Mitreva M."/>
        </authorList>
    </citation>
    <scope>NUCLEOTIDE SEQUENCE [LARGE SCALE GENOMIC DNA]</scope>
    <source>
        <strain evidence="2 3">S</strain>
    </source>
</reference>
<dbReference type="SUPFAM" id="SSF53254">
    <property type="entry name" value="Phosphoglycerate mutase-like"/>
    <property type="match status" value="1"/>
</dbReference>
<feature type="region of interest" description="Disordered" evidence="1">
    <location>
        <begin position="1"/>
        <end position="23"/>
    </location>
</feature>
<evidence type="ECO:0008006" key="4">
    <source>
        <dbReference type="Google" id="ProtNLM"/>
    </source>
</evidence>
<feature type="compositionally biased region" description="Basic and acidic residues" evidence="1">
    <location>
        <begin position="1"/>
        <end position="12"/>
    </location>
</feature>
<sequence length="84" mass="9623">MDENDDPHRKGEEEDNVNPDWQRLPEAKGLKIDNPMLSARGRKQARECAARFRDVNIAHIFASPFDRTMETASIIAECKDLLVK</sequence>